<dbReference type="PIRSF" id="PIRSF038885">
    <property type="entry name" value="COB"/>
    <property type="match status" value="1"/>
</dbReference>
<geneLocation type="mitochondrion" evidence="23"/>
<dbReference type="GO" id="GO:0006122">
    <property type="term" value="P:mitochondrial electron transport, ubiquinol to cytochrome c"/>
    <property type="evidence" value="ECO:0007669"/>
    <property type="project" value="TreeGrafter"/>
</dbReference>
<name>D3IW25_UTAST</name>
<dbReference type="CDD" id="cd00284">
    <property type="entry name" value="Cytochrome_b_N"/>
    <property type="match status" value="1"/>
</dbReference>
<comment type="subunit">
    <text evidence="3">The cytochrome bc1 complex contains 3 respiratory subunits (MT-CYB, CYC1 and UQCRFS1), 2 core proteins (UQCRC1 and UQCRC2) and probably 6 low-molecular weight proteins.</text>
</comment>
<keyword evidence="15 20" id="KW-0496">Mitochondrion</keyword>
<evidence type="ECO:0000256" key="9">
    <source>
        <dbReference type="ARBA" id="ARBA00022723"/>
    </source>
</evidence>
<keyword evidence="14" id="KW-0830">Ubiquinone</keyword>
<feature type="domain" description="Cytochrome b/b6 C-terminal region profile" evidence="22">
    <location>
        <begin position="210"/>
        <end position="379"/>
    </location>
</feature>
<evidence type="ECO:0000313" key="23">
    <source>
        <dbReference type="EMBL" id="ADB82691.1"/>
    </source>
</evidence>
<comment type="function">
    <text evidence="1 20">Component of the ubiquinol-cytochrome c reductase complex (complex III or cytochrome b-c1 complex) that is part of the mitochondrial respiratory chain. The b-c1 complex mediates electron transfer from ubiquinol to cytochrome c. Contributes to the generation of a proton gradient across the mitochondrial membrane that is then used for ATP synthesis.</text>
</comment>
<comment type="similarity">
    <text evidence="17 20">Belongs to the cytochrome b family.</text>
</comment>
<feature type="transmembrane region" description="Helical" evidence="20">
    <location>
        <begin position="346"/>
        <end position="372"/>
    </location>
</feature>
<feature type="binding site" evidence="18">
    <location>
        <position position="201"/>
    </location>
    <ligand>
        <name>a ubiquinone</name>
        <dbReference type="ChEBI" id="CHEBI:16389"/>
    </ligand>
</feature>
<evidence type="ECO:0000256" key="15">
    <source>
        <dbReference type="ARBA" id="ARBA00023128"/>
    </source>
</evidence>
<evidence type="ECO:0000256" key="4">
    <source>
        <dbReference type="ARBA" id="ARBA00013531"/>
    </source>
</evidence>
<dbReference type="EMBL" id="GQ272716">
    <property type="protein sequence ID" value="ADB82691.1"/>
    <property type="molecule type" value="Genomic_DNA"/>
</dbReference>
<keyword evidence="9 19" id="KW-0479">Metal-binding</keyword>
<dbReference type="Gene3D" id="1.20.810.10">
    <property type="entry name" value="Cytochrome Bc1 Complex, Chain C"/>
    <property type="match status" value="1"/>
</dbReference>
<dbReference type="GO" id="GO:0045275">
    <property type="term" value="C:respiratory chain complex III"/>
    <property type="evidence" value="ECO:0007669"/>
    <property type="project" value="InterPro"/>
</dbReference>
<evidence type="ECO:0000256" key="10">
    <source>
        <dbReference type="ARBA" id="ARBA00022792"/>
    </source>
</evidence>
<dbReference type="InterPro" id="IPR036150">
    <property type="entry name" value="Cyt_b/b6_C_sf"/>
</dbReference>
<keyword evidence="10" id="KW-0999">Mitochondrion inner membrane</keyword>
<feature type="transmembrane region" description="Helical" evidence="20">
    <location>
        <begin position="288"/>
        <end position="308"/>
    </location>
</feature>
<evidence type="ECO:0000256" key="2">
    <source>
        <dbReference type="ARBA" id="ARBA00004448"/>
    </source>
</evidence>
<keyword evidence="16 20" id="KW-0472">Membrane</keyword>
<dbReference type="CDD" id="cd00290">
    <property type="entry name" value="cytochrome_b_C"/>
    <property type="match status" value="1"/>
</dbReference>
<evidence type="ECO:0000256" key="5">
    <source>
        <dbReference type="ARBA" id="ARBA00022448"/>
    </source>
</evidence>
<proteinExistence type="inferred from homology"/>
<evidence type="ECO:0000256" key="6">
    <source>
        <dbReference type="ARBA" id="ARBA00022617"/>
    </source>
</evidence>
<dbReference type="InterPro" id="IPR005797">
    <property type="entry name" value="Cyt_b/b6_N"/>
</dbReference>
<dbReference type="GO" id="GO:0016491">
    <property type="term" value="F:oxidoreductase activity"/>
    <property type="evidence" value="ECO:0007669"/>
    <property type="project" value="UniProtKB-UniRule"/>
</dbReference>
<keyword evidence="13 19" id="KW-0408">Iron</keyword>
<evidence type="ECO:0000256" key="17">
    <source>
        <dbReference type="ARBA" id="ARBA00061233"/>
    </source>
</evidence>
<feature type="transmembrane region" description="Helical" evidence="20">
    <location>
        <begin position="113"/>
        <end position="133"/>
    </location>
</feature>
<comment type="subcellular location">
    <subcellularLocation>
        <location evidence="2">Mitochondrion inner membrane</location>
        <topology evidence="2">Multi-pass membrane protein</topology>
    </subcellularLocation>
</comment>
<evidence type="ECO:0000256" key="13">
    <source>
        <dbReference type="ARBA" id="ARBA00023004"/>
    </source>
</evidence>
<feature type="binding site" description="axial binding residue" evidence="19">
    <location>
        <position position="196"/>
    </location>
    <ligand>
        <name>heme b</name>
        <dbReference type="ChEBI" id="CHEBI:60344"/>
        <label>b566</label>
    </ligand>
    <ligandPart>
        <name>Fe</name>
        <dbReference type="ChEBI" id="CHEBI:18248"/>
    </ligandPart>
</feature>
<feature type="transmembrane region" description="Helical" evidence="20">
    <location>
        <begin position="178"/>
        <end position="200"/>
    </location>
</feature>
<evidence type="ECO:0000256" key="18">
    <source>
        <dbReference type="PIRSR" id="PIRSR038885-1"/>
    </source>
</evidence>
<sequence>MTITRKSHPMIKIVNNSFIDLPTPSNISAWWNFGSLLGLCLIIQILTGLFLAMHYTADISSAFSSVAHICRDVQYGWLIRNIHANGASMFFICIYMHVGRGLYYGSYMFKETWNLGVILLFLVMATAFVGYVLPWGQMSFWGATVITNLLSAIPYIGTTLVEWIWGGFSVDNATLTRFFTFHFLLPFAIIGVSMIHLLFLHETGSNNPTGLASNTDKIPFHPYFSYKDLLGALLLTLLLLLLALFSPNLLGDPENFSPANPLVTPPHIKPEWYFLFAYAILRSIPNKLGGVLALLFSIMILMIVPLLHTSKQRSTTFRPMSQVMFWLLISDVLILTWIGGQPVEHPFIIIGQLASIIYFMLFLILMPTMSLLENKLLKW</sequence>
<gene>
    <name evidence="23" type="primary">Cyt b</name>
</gene>
<comment type="cofactor">
    <cofactor evidence="19">
        <name>heme</name>
        <dbReference type="ChEBI" id="CHEBI:30413"/>
    </cofactor>
    <text evidence="19">Binds 2 heme groups non-covalently.</text>
</comment>
<feature type="transmembrane region" description="Helical" evidence="20">
    <location>
        <begin position="30"/>
        <end position="56"/>
    </location>
</feature>
<evidence type="ECO:0000256" key="19">
    <source>
        <dbReference type="PIRSR" id="PIRSR038885-2"/>
    </source>
</evidence>
<keyword evidence="8 20" id="KW-0812">Transmembrane</keyword>
<evidence type="ECO:0000259" key="22">
    <source>
        <dbReference type="PROSITE" id="PS51003"/>
    </source>
</evidence>
<feature type="domain" description="Cytochrome b/b6 N-terminal region profile" evidence="21">
    <location>
        <begin position="1"/>
        <end position="209"/>
    </location>
</feature>
<feature type="binding site" description="axial binding residue" evidence="19">
    <location>
        <position position="83"/>
    </location>
    <ligand>
        <name>heme b</name>
        <dbReference type="ChEBI" id="CHEBI:60344"/>
        <label>b562</label>
    </ligand>
    <ligandPart>
        <name>Fe</name>
        <dbReference type="ChEBI" id="CHEBI:18248"/>
    </ligandPart>
</feature>
<evidence type="ECO:0000256" key="20">
    <source>
        <dbReference type="RuleBase" id="RU362117"/>
    </source>
</evidence>
<dbReference type="FunFam" id="1.20.810.10:FF:000002">
    <property type="entry name" value="Cytochrome b"/>
    <property type="match status" value="1"/>
</dbReference>
<dbReference type="AlphaFoldDB" id="D3IW25"/>
<reference evidence="23" key="1">
    <citation type="journal article" date="2010" name="Evolution">
        <title>Alternative mating strategies and the evolution of sexual size dimorphism in the side-blotched lizard, Uta stansburiana: a population-level comparative analysis.</title>
        <authorList>
            <person name="Corl A."/>
            <person name="Davis A.R."/>
            <person name="Kuchta S.R."/>
            <person name="Comendant T."/>
            <person name="Sinervo B."/>
        </authorList>
    </citation>
    <scope>NUCLEOTIDE SEQUENCE</scope>
    <source>
        <strain evidence="23">Darwin7</strain>
    </source>
</reference>
<keyword evidence="11 20" id="KW-0249">Electron transport</keyword>
<keyword evidence="12 20" id="KW-1133">Transmembrane helix</keyword>
<feature type="binding site" description="axial binding residue" evidence="19">
    <location>
        <position position="182"/>
    </location>
    <ligand>
        <name>heme b</name>
        <dbReference type="ChEBI" id="CHEBI:60344"/>
        <label>b562</label>
    </ligand>
    <ligandPart>
        <name>Fe</name>
        <dbReference type="ChEBI" id="CHEBI:18248"/>
    </ligandPart>
</feature>
<dbReference type="InterPro" id="IPR005798">
    <property type="entry name" value="Cyt_b/b6_C"/>
</dbReference>
<dbReference type="GO" id="GO:0008121">
    <property type="term" value="F:quinol-cytochrome-c reductase activity"/>
    <property type="evidence" value="ECO:0007669"/>
    <property type="project" value="InterPro"/>
</dbReference>
<dbReference type="GO" id="GO:0005743">
    <property type="term" value="C:mitochondrial inner membrane"/>
    <property type="evidence" value="ECO:0007669"/>
    <property type="project" value="UniProtKB-SubCell"/>
</dbReference>
<protein>
    <recommendedName>
        <fullName evidence="4 20">Cytochrome b</fullName>
    </recommendedName>
</protein>
<keyword evidence="6 19" id="KW-0349">Heme</keyword>
<feature type="transmembrane region" description="Helical" evidence="20">
    <location>
        <begin position="145"/>
        <end position="166"/>
    </location>
</feature>
<dbReference type="Pfam" id="PF00033">
    <property type="entry name" value="Cytochrome_B"/>
    <property type="match status" value="1"/>
</dbReference>
<evidence type="ECO:0000256" key="16">
    <source>
        <dbReference type="ARBA" id="ARBA00023136"/>
    </source>
</evidence>
<feature type="transmembrane region" description="Helical" evidence="20">
    <location>
        <begin position="77"/>
        <end position="98"/>
    </location>
</feature>
<dbReference type="Pfam" id="PF00032">
    <property type="entry name" value="Cytochrom_B_C"/>
    <property type="match status" value="1"/>
</dbReference>
<evidence type="ECO:0000256" key="14">
    <source>
        <dbReference type="ARBA" id="ARBA00023075"/>
    </source>
</evidence>
<organism evidence="23">
    <name type="scientific">Uta stansburiana</name>
    <name type="common">Side-blotched lizard</name>
    <dbReference type="NCBI Taxonomy" id="43653"/>
    <lineage>
        <taxon>Eukaryota</taxon>
        <taxon>Metazoa</taxon>
        <taxon>Chordata</taxon>
        <taxon>Craniata</taxon>
        <taxon>Vertebrata</taxon>
        <taxon>Euteleostomi</taxon>
        <taxon>Lepidosauria</taxon>
        <taxon>Squamata</taxon>
        <taxon>Bifurcata</taxon>
        <taxon>Unidentata</taxon>
        <taxon>Episquamata</taxon>
        <taxon>Toxicofera</taxon>
        <taxon>Iguania</taxon>
        <taxon>Phrynosomatidae</taxon>
        <taxon>Phrynosomatinae</taxon>
        <taxon>Uta</taxon>
    </lineage>
</organism>
<feature type="transmembrane region" description="Helical" evidence="20">
    <location>
        <begin position="229"/>
        <end position="250"/>
    </location>
</feature>
<dbReference type="PROSITE" id="PS51003">
    <property type="entry name" value="CYTB_CTER"/>
    <property type="match status" value="1"/>
</dbReference>
<dbReference type="PANTHER" id="PTHR19271">
    <property type="entry name" value="CYTOCHROME B"/>
    <property type="match status" value="1"/>
</dbReference>
<evidence type="ECO:0000256" key="1">
    <source>
        <dbReference type="ARBA" id="ARBA00002566"/>
    </source>
</evidence>
<evidence type="ECO:0000256" key="3">
    <source>
        <dbReference type="ARBA" id="ARBA00011660"/>
    </source>
</evidence>
<dbReference type="SUPFAM" id="SSF81342">
    <property type="entry name" value="Transmembrane di-heme cytochromes"/>
    <property type="match status" value="1"/>
</dbReference>
<evidence type="ECO:0000256" key="11">
    <source>
        <dbReference type="ARBA" id="ARBA00022982"/>
    </source>
</evidence>
<dbReference type="InterPro" id="IPR016174">
    <property type="entry name" value="Di-haem_cyt_TM"/>
</dbReference>
<dbReference type="InterPro" id="IPR030689">
    <property type="entry name" value="Cytochrome_b"/>
</dbReference>
<accession>D3IW25</accession>
<dbReference type="GO" id="GO:0046872">
    <property type="term" value="F:metal ion binding"/>
    <property type="evidence" value="ECO:0007669"/>
    <property type="project" value="UniProtKB-UniRule"/>
</dbReference>
<evidence type="ECO:0000256" key="7">
    <source>
        <dbReference type="ARBA" id="ARBA00022660"/>
    </source>
</evidence>
<feature type="binding site" description="axial binding residue" evidence="19">
    <location>
        <position position="97"/>
    </location>
    <ligand>
        <name>heme b</name>
        <dbReference type="ChEBI" id="CHEBI:60344"/>
        <label>b566</label>
    </ligand>
    <ligandPart>
        <name>Fe</name>
        <dbReference type="ChEBI" id="CHEBI:18248"/>
    </ligandPart>
</feature>
<dbReference type="InterPro" id="IPR048259">
    <property type="entry name" value="Cytochrome_b_N_euk/bac"/>
</dbReference>
<dbReference type="SUPFAM" id="SSF81648">
    <property type="entry name" value="a domain/subunit of cytochrome bc1 complex (Ubiquinol-cytochrome c reductase)"/>
    <property type="match status" value="1"/>
</dbReference>
<keyword evidence="5 20" id="KW-0813">Transport</keyword>
<evidence type="ECO:0000256" key="12">
    <source>
        <dbReference type="ARBA" id="ARBA00022989"/>
    </source>
</evidence>
<keyword evidence="7 20" id="KW-0679">Respiratory chain</keyword>
<dbReference type="PANTHER" id="PTHR19271:SF16">
    <property type="entry name" value="CYTOCHROME B"/>
    <property type="match status" value="1"/>
</dbReference>
<evidence type="ECO:0000259" key="21">
    <source>
        <dbReference type="PROSITE" id="PS51002"/>
    </source>
</evidence>
<dbReference type="InterPro" id="IPR027387">
    <property type="entry name" value="Cytb/b6-like_sf"/>
</dbReference>
<feature type="transmembrane region" description="Helical" evidence="20">
    <location>
        <begin position="320"/>
        <end position="340"/>
    </location>
</feature>
<comment type="cofactor">
    <cofactor evidence="20">
        <name>heme b</name>
        <dbReference type="ChEBI" id="CHEBI:60344"/>
    </cofactor>
    <text evidence="20">Binds 2 heme groups non-covalently.</text>
</comment>
<dbReference type="PROSITE" id="PS51002">
    <property type="entry name" value="CYTB_NTER"/>
    <property type="match status" value="1"/>
</dbReference>
<dbReference type="InterPro" id="IPR048260">
    <property type="entry name" value="Cytochrome_b_C_euk/bac"/>
</dbReference>
<evidence type="ECO:0000256" key="8">
    <source>
        <dbReference type="ARBA" id="ARBA00022692"/>
    </source>
</evidence>